<keyword evidence="2" id="KW-0575">Peroxidase</keyword>
<dbReference type="AlphaFoldDB" id="A0A381TG38"/>
<dbReference type="FunFam" id="3.40.30.10:FF:000010">
    <property type="entry name" value="Glutathione peroxidase"/>
    <property type="match status" value="1"/>
</dbReference>
<dbReference type="Gene3D" id="3.40.30.10">
    <property type="entry name" value="Glutaredoxin"/>
    <property type="match status" value="1"/>
</dbReference>
<dbReference type="PRINTS" id="PR01011">
    <property type="entry name" value="GLUTPROXDASE"/>
</dbReference>
<dbReference type="PANTHER" id="PTHR11592:SF78">
    <property type="entry name" value="GLUTATHIONE PEROXIDASE"/>
    <property type="match status" value="1"/>
</dbReference>
<dbReference type="InterPro" id="IPR036249">
    <property type="entry name" value="Thioredoxin-like_sf"/>
</dbReference>
<evidence type="ECO:0000256" key="1">
    <source>
        <dbReference type="ARBA" id="ARBA00006926"/>
    </source>
</evidence>
<keyword evidence="3" id="KW-0560">Oxidoreductase</keyword>
<dbReference type="PANTHER" id="PTHR11592">
    <property type="entry name" value="GLUTATHIONE PEROXIDASE"/>
    <property type="match status" value="1"/>
</dbReference>
<dbReference type="InterPro" id="IPR029759">
    <property type="entry name" value="GPX_AS"/>
</dbReference>
<evidence type="ECO:0000256" key="3">
    <source>
        <dbReference type="ARBA" id="ARBA00023002"/>
    </source>
</evidence>
<evidence type="ECO:0000256" key="2">
    <source>
        <dbReference type="ARBA" id="ARBA00022559"/>
    </source>
</evidence>
<dbReference type="PIRSF" id="PIRSF000303">
    <property type="entry name" value="Glutathion_perox"/>
    <property type="match status" value="1"/>
</dbReference>
<gene>
    <name evidence="4" type="ORF">METZ01_LOCUS67633</name>
</gene>
<organism evidence="4">
    <name type="scientific">marine metagenome</name>
    <dbReference type="NCBI Taxonomy" id="408172"/>
    <lineage>
        <taxon>unclassified sequences</taxon>
        <taxon>metagenomes</taxon>
        <taxon>ecological metagenomes</taxon>
    </lineage>
</organism>
<dbReference type="InterPro" id="IPR000889">
    <property type="entry name" value="Glutathione_peroxidase"/>
</dbReference>
<sequence length="183" mass="21506">MKKIIFIITLFISHLALTQNFKQMKESIYQFEFTDLYGNKFEMSSLKGKKIMVVNTASKCGLTYQYEILEKLYNEYKSNDFVIVGFPSNNFLWQEPGTNEEIAEFCKKNYGVSFPMMEKISVRGSTMHPLYKFLTDKNKNGFKDSYVKWNFQKYLINKEGFLEKIVSPKVKPDDPSIVDWIKS</sequence>
<evidence type="ECO:0000313" key="4">
    <source>
        <dbReference type="EMBL" id="SVA14779.1"/>
    </source>
</evidence>
<accession>A0A381TG38</accession>
<proteinExistence type="inferred from homology"/>
<dbReference type="PROSITE" id="PS00460">
    <property type="entry name" value="GLUTATHIONE_PEROXID_1"/>
    <property type="match status" value="1"/>
</dbReference>
<evidence type="ECO:0008006" key="5">
    <source>
        <dbReference type="Google" id="ProtNLM"/>
    </source>
</evidence>
<dbReference type="PROSITE" id="PS51355">
    <property type="entry name" value="GLUTATHIONE_PEROXID_3"/>
    <property type="match status" value="1"/>
</dbReference>
<dbReference type="CDD" id="cd00340">
    <property type="entry name" value="GSH_Peroxidase"/>
    <property type="match status" value="1"/>
</dbReference>
<protein>
    <recommendedName>
        <fullName evidence="5">Glutathione peroxidase</fullName>
    </recommendedName>
</protein>
<name>A0A381TG38_9ZZZZ</name>
<reference evidence="4" key="1">
    <citation type="submission" date="2018-05" db="EMBL/GenBank/DDBJ databases">
        <authorList>
            <person name="Lanie J.A."/>
            <person name="Ng W.-L."/>
            <person name="Kazmierczak K.M."/>
            <person name="Andrzejewski T.M."/>
            <person name="Davidsen T.M."/>
            <person name="Wayne K.J."/>
            <person name="Tettelin H."/>
            <person name="Glass J.I."/>
            <person name="Rusch D."/>
            <person name="Podicherti R."/>
            <person name="Tsui H.-C.T."/>
            <person name="Winkler M.E."/>
        </authorList>
    </citation>
    <scope>NUCLEOTIDE SEQUENCE</scope>
</reference>
<dbReference type="Pfam" id="PF00255">
    <property type="entry name" value="GSHPx"/>
    <property type="match status" value="1"/>
</dbReference>
<dbReference type="SUPFAM" id="SSF52833">
    <property type="entry name" value="Thioredoxin-like"/>
    <property type="match status" value="1"/>
</dbReference>
<dbReference type="EMBL" id="UINC01004500">
    <property type="protein sequence ID" value="SVA14779.1"/>
    <property type="molecule type" value="Genomic_DNA"/>
</dbReference>
<dbReference type="GO" id="GO:0034599">
    <property type="term" value="P:cellular response to oxidative stress"/>
    <property type="evidence" value="ECO:0007669"/>
    <property type="project" value="TreeGrafter"/>
</dbReference>
<comment type="similarity">
    <text evidence="1">Belongs to the glutathione peroxidase family.</text>
</comment>
<dbReference type="GO" id="GO:0004601">
    <property type="term" value="F:peroxidase activity"/>
    <property type="evidence" value="ECO:0007669"/>
    <property type="project" value="UniProtKB-KW"/>
</dbReference>